<evidence type="ECO:0000313" key="3">
    <source>
        <dbReference type="Proteomes" id="UP000188603"/>
    </source>
</evidence>
<dbReference type="NCBIfam" id="TIGR02681">
    <property type="entry name" value="phage_pRha"/>
    <property type="match status" value="1"/>
</dbReference>
<accession>A0A1U9K5I2</accession>
<reference evidence="2 3" key="1">
    <citation type="journal article" date="2015" name="Int. J. Syst. Evol. Microbiol.">
        <title>Novibacillus thermophilus gen. nov., sp. nov., a Gram-staining-negative and moderately thermophilic member of the family Thermoactinomycetaceae.</title>
        <authorList>
            <person name="Yang G."/>
            <person name="Chen J."/>
            <person name="Zhou S."/>
        </authorList>
    </citation>
    <scope>NUCLEOTIDE SEQUENCE [LARGE SCALE GENOMIC DNA]</scope>
    <source>
        <strain evidence="2 3">SG-1</strain>
    </source>
</reference>
<evidence type="ECO:0000259" key="1">
    <source>
        <dbReference type="Pfam" id="PF10552"/>
    </source>
</evidence>
<dbReference type="InterPro" id="IPR014054">
    <property type="entry name" value="Phage_regulatory_Rha"/>
</dbReference>
<keyword evidence="3" id="KW-1185">Reference proteome</keyword>
<dbReference type="InterPro" id="IPR018878">
    <property type="entry name" value="ORF6C_dom"/>
</dbReference>
<feature type="domain" description="ORF6C" evidence="1">
    <location>
        <begin position="129"/>
        <end position="223"/>
    </location>
</feature>
<dbReference type="OrthoDB" id="9812611at2"/>
<dbReference type="EMBL" id="CP019699">
    <property type="protein sequence ID" value="AQS55270.1"/>
    <property type="molecule type" value="Genomic_DNA"/>
</dbReference>
<dbReference type="Pfam" id="PF09669">
    <property type="entry name" value="Phage_pRha"/>
    <property type="match status" value="1"/>
</dbReference>
<dbReference type="STRING" id="1471761.B0W44_05230"/>
<dbReference type="Proteomes" id="UP000188603">
    <property type="component" value="Chromosome"/>
</dbReference>
<dbReference type="KEGG" id="ntr:B0W44_05230"/>
<gene>
    <name evidence="2" type="ORF">B0W44_05230</name>
</gene>
<sequence length="226" mass="26638">MNRKLVFIKDNEPVTDSLTVAETFGKRHNDVLRDIRSLGCSKEFSQRNFAQSTYTNERGREYTKFIMTEQGFTLLVMGYTGPKAMEFKERYIQAFHKMRERLQKGVVPLNDRQALIQSLKLTAELAEETEELKTIAQQHSQKILELDNKIEEQITLDHAEQRKLQKTVARKVYSITDDPAERRRLFRELYREIKDRFGVASYKDVKRKELNSAINYVTNWIPRKVS</sequence>
<dbReference type="AlphaFoldDB" id="A0A1U9K5I2"/>
<dbReference type="Pfam" id="PF10552">
    <property type="entry name" value="ORF6C"/>
    <property type="match status" value="1"/>
</dbReference>
<protein>
    <recommendedName>
        <fullName evidence="1">ORF6C domain-containing protein</fullName>
    </recommendedName>
</protein>
<proteinExistence type="predicted"/>
<name>A0A1U9K5I2_9BACL</name>
<evidence type="ECO:0000313" key="2">
    <source>
        <dbReference type="EMBL" id="AQS55270.1"/>
    </source>
</evidence>
<organism evidence="2 3">
    <name type="scientific">Novibacillus thermophilus</name>
    <dbReference type="NCBI Taxonomy" id="1471761"/>
    <lineage>
        <taxon>Bacteria</taxon>
        <taxon>Bacillati</taxon>
        <taxon>Bacillota</taxon>
        <taxon>Bacilli</taxon>
        <taxon>Bacillales</taxon>
        <taxon>Thermoactinomycetaceae</taxon>
        <taxon>Novibacillus</taxon>
    </lineage>
</organism>